<sequence>MPEIELINFGEIWTVTGPIIITAIILFFVGAISLVILSRMEKGFIKEIVRIGIIVGIAVVTLFSFQITSMVWGH</sequence>
<name>A0A0A3I2J2_9BACL</name>
<comment type="caution">
    <text evidence="2">The sequence shown here is derived from an EMBL/GenBank/DDBJ whole genome shotgun (WGS) entry which is preliminary data.</text>
</comment>
<organism evidence="2 3">
    <name type="scientific">Ureibacillus sinduriensis BLB-1 = JCM 15800</name>
    <dbReference type="NCBI Taxonomy" id="1384057"/>
    <lineage>
        <taxon>Bacteria</taxon>
        <taxon>Bacillati</taxon>
        <taxon>Bacillota</taxon>
        <taxon>Bacilli</taxon>
        <taxon>Bacillales</taxon>
        <taxon>Caryophanaceae</taxon>
        <taxon>Ureibacillus</taxon>
    </lineage>
</organism>
<dbReference type="RefSeq" id="WP_036197198.1">
    <property type="nucleotide sequence ID" value="NZ_AVCY01000028.1"/>
</dbReference>
<keyword evidence="1" id="KW-0472">Membrane</keyword>
<evidence type="ECO:0000256" key="1">
    <source>
        <dbReference type="SAM" id="Phobius"/>
    </source>
</evidence>
<dbReference type="STRING" id="1384057.CD33_00825"/>
<protein>
    <submittedName>
        <fullName evidence="2">Uncharacterized protein</fullName>
    </submittedName>
</protein>
<dbReference type="EMBL" id="JPVO01000028">
    <property type="protein sequence ID" value="KGR78929.1"/>
    <property type="molecule type" value="Genomic_DNA"/>
</dbReference>
<dbReference type="AlphaFoldDB" id="A0A0A3I2J2"/>
<dbReference type="Proteomes" id="UP000030408">
    <property type="component" value="Unassembled WGS sequence"/>
</dbReference>
<proteinExistence type="predicted"/>
<reference evidence="2 3" key="1">
    <citation type="submission" date="2014-02" db="EMBL/GenBank/DDBJ databases">
        <title>Draft genome sequence of Lysinibacillus sinduriensis JCM 15800.</title>
        <authorList>
            <person name="Zhang F."/>
            <person name="Wang G."/>
            <person name="Zhang L."/>
        </authorList>
    </citation>
    <scope>NUCLEOTIDE SEQUENCE [LARGE SCALE GENOMIC DNA]</scope>
    <source>
        <strain evidence="2 3">JCM 15800</strain>
    </source>
</reference>
<evidence type="ECO:0000313" key="2">
    <source>
        <dbReference type="EMBL" id="KGR78929.1"/>
    </source>
</evidence>
<keyword evidence="3" id="KW-1185">Reference proteome</keyword>
<feature type="transmembrane region" description="Helical" evidence="1">
    <location>
        <begin position="12"/>
        <end position="37"/>
    </location>
</feature>
<gene>
    <name evidence="2" type="ORF">CD33_00825</name>
</gene>
<feature type="transmembrane region" description="Helical" evidence="1">
    <location>
        <begin position="49"/>
        <end position="72"/>
    </location>
</feature>
<accession>A0A0A3I2J2</accession>
<keyword evidence="1" id="KW-0812">Transmembrane</keyword>
<evidence type="ECO:0000313" key="3">
    <source>
        <dbReference type="Proteomes" id="UP000030408"/>
    </source>
</evidence>
<keyword evidence="1" id="KW-1133">Transmembrane helix</keyword>